<keyword evidence="2" id="KW-1185">Reference proteome</keyword>
<evidence type="ECO:0000313" key="2">
    <source>
        <dbReference type="Proteomes" id="UP000184171"/>
    </source>
</evidence>
<reference evidence="1 2" key="1">
    <citation type="submission" date="2016-11" db="EMBL/GenBank/DDBJ databases">
        <authorList>
            <person name="Jaros S."/>
            <person name="Januszkiewicz K."/>
            <person name="Wedrychowicz H."/>
        </authorList>
    </citation>
    <scope>NUCLEOTIDE SEQUENCE [LARGE SCALE GENOMIC DNA]</scope>
    <source>
        <strain evidence="1 2">DSM 5091</strain>
    </source>
</reference>
<dbReference type="AlphaFoldDB" id="A0A1M6KDP4"/>
<protein>
    <recommendedName>
        <fullName evidence="3">Asparagine synthase</fullName>
    </recommendedName>
</protein>
<dbReference type="RefSeq" id="WP_244151876.1">
    <property type="nucleotide sequence ID" value="NZ_FQZT01000010.1"/>
</dbReference>
<name>A0A1M6KDP4_MALRU</name>
<sequence>MFTSTGLLERVFSMTTINYVLQKNWPKLAWVCVVNRSAQCADLFHGPLVEIAENWAVEAVWDGGFECGDFDKADLIFGSGVRRRGEQLIFVSSATGIDRLWYCEIDGHIYISNSLPGLLKVADLSLDENYPNYVSDLFTVESRGLNSYKESIPSSGTDINIVYFKNIVWNEGQLVLVDKPDLFPSVKSYKDYETYLLEAAERMGANARSAKRSHGIEMIAGLSSGYDSVAATVVAQAAGCTKTFSIVNSSSLWRGSDSGEKIATYLNVQCQTYRQEPKAYRNEVTVWAGSGGSGGRNLSIFEYPQPLSLFFSGGYGDTVWERKQQGLAEAVGDFEEMMCEFRLVTGLFMTLVPWWGIRHAAEIQKISLLEEMKPWTLNTDYDRPIARRLGERAGVPRELFGVRKKDTASNTPFWWPSTSEAHESFNLFLKNLGMKPYSKFKVFLLKEFNKFLKLFNSNVLFFMSNNKKWRPWLTSPVRPLLFIWANTHLKDRYYND</sequence>
<accession>A0A1M6KDP4</accession>
<dbReference type="EMBL" id="FQZT01000010">
    <property type="protein sequence ID" value="SHJ57042.1"/>
    <property type="molecule type" value="Genomic_DNA"/>
</dbReference>
<dbReference type="STRING" id="1122189.SAMN02745165_02678"/>
<proteinExistence type="predicted"/>
<evidence type="ECO:0008006" key="3">
    <source>
        <dbReference type="Google" id="ProtNLM"/>
    </source>
</evidence>
<dbReference type="Proteomes" id="UP000184171">
    <property type="component" value="Unassembled WGS sequence"/>
</dbReference>
<organism evidence="1 2">
    <name type="scientific">Malonomonas rubra DSM 5091</name>
    <dbReference type="NCBI Taxonomy" id="1122189"/>
    <lineage>
        <taxon>Bacteria</taxon>
        <taxon>Pseudomonadati</taxon>
        <taxon>Thermodesulfobacteriota</taxon>
        <taxon>Desulfuromonadia</taxon>
        <taxon>Desulfuromonadales</taxon>
        <taxon>Geopsychrobacteraceae</taxon>
        <taxon>Malonomonas</taxon>
    </lineage>
</organism>
<gene>
    <name evidence="1" type="ORF">SAMN02745165_02678</name>
</gene>
<evidence type="ECO:0000313" key="1">
    <source>
        <dbReference type="EMBL" id="SHJ57042.1"/>
    </source>
</evidence>